<gene>
    <name evidence="3" type="ORF">D779_3213</name>
</gene>
<comment type="caution">
    <text evidence="3">The sequence shown here is derived from an EMBL/GenBank/DDBJ whole genome shotgun (WGS) entry which is preliminary data.</text>
</comment>
<dbReference type="STRING" id="1249627.D779_3213"/>
<dbReference type="Pfam" id="PF00535">
    <property type="entry name" value="Glycos_transf_2"/>
    <property type="match status" value="1"/>
</dbReference>
<evidence type="ECO:0000313" key="4">
    <source>
        <dbReference type="Proteomes" id="UP000019460"/>
    </source>
</evidence>
<accession>W9VAI2</accession>
<dbReference type="eggNOG" id="COG0438">
    <property type="taxonomic scope" value="Bacteria"/>
</dbReference>
<dbReference type="Gene3D" id="3.40.50.2000">
    <property type="entry name" value="Glycogen Phosphorylase B"/>
    <property type="match status" value="2"/>
</dbReference>
<dbReference type="SUPFAM" id="SSF53448">
    <property type="entry name" value="Nucleotide-diphospho-sugar transferases"/>
    <property type="match status" value="1"/>
</dbReference>
<dbReference type="OrthoDB" id="9775208at2"/>
<dbReference type="InterPro" id="IPR029044">
    <property type="entry name" value="Nucleotide-diphossugar_trans"/>
</dbReference>
<dbReference type="PANTHER" id="PTHR12526:SF630">
    <property type="entry name" value="GLYCOSYLTRANSFERASE"/>
    <property type="match status" value="1"/>
</dbReference>
<dbReference type="SUPFAM" id="SSF53756">
    <property type="entry name" value="UDP-Glycosyltransferase/glycogen phosphorylase"/>
    <property type="match status" value="1"/>
</dbReference>
<evidence type="ECO:0008006" key="5">
    <source>
        <dbReference type="Google" id="ProtNLM"/>
    </source>
</evidence>
<sequence>MNQSMNSVFGRHGGIARMTRRAWRILPLAFPAKQRLRRFILDRLADGYRLFHRNHEVAFQPATRHLAHPKDFQPKITVAVPNYNHAAFLRQRLDSIYRQTYRHFQVILLDDASTDDSRAILEEYARRYSDITTTAFNTTNSGGVFRQWQRAIEAADTDLVWIAESDDYCDPHFLETLIPYFSDEAVKLVYSHSVFVTERGTPSDFRFDDYLDELSPTRWKLSYVETAHREVAGFLGRKNSIPNVSSAVFRKFDLSGMLAETDWLNMRICGDWIFYLHAIRGGKIAYTTGARNYYRLHSTNASARTYGTPAYYREHAQVAREMARLYRVPRETLEAHHGYIERFFDQRAGELAAQGLALNDFYDLDGVWETGQRRLPNILIAAFAFASGGGEIFPIRLANALVDHGYSVTFFDFRGEPMNPLVRDMLRPDIAVVELSNRFLESEDIVEAFGIEVVHTHHASVDQFFVSHKRAGESATHVVTMHGMYDVMKPSMFENALEGLYDAVSAWTYISNKNIAPFRDRGLFRPDRFFKIPNGMAMPEIRPIPRRSLGIGEDAVLLCVASRAIAEKGWREAIESVGAARRLSKLDIQLLLLGDGPLYDELRHESLPEYVHLMGFVKNAVDYYASADAGLLLTTFGGESFPLTVIECLMTGRPMIASDIGEIAEMLTDERGEVAGALVDISSGRVPVGAVTRMIADLATDETTYARKRDTALAIRSRFDLDRVIGMYAQVYRQAIETARDRANA</sequence>
<dbReference type="Pfam" id="PF13439">
    <property type="entry name" value="Glyco_transf_4"/>
    <property type="match status" value="1"/>
</dbReference>
<feature type="domain" description="Glycosyltransferase 2-like" evidence="1">
    <location>
        <begin position="77"/>
        <end position="192"/>
    </location>
</feature>
<protein>
    <recommendedName>
        <fullName evidence="5">Glycosyltransferase</fullName>
    </recommendedName>
</protein>
<evidence type="ECO:0000259" key="2">
    <source>
        <dbReference type="Pfam" id="PF13439"/>
    </source>
</evidence>
<dbReference type="eggNOG" id="COG1216">
    <property type="taxonomic scope" value="Bacteria"/>
</dbReference>
<evidence type="ECO:0000313" key="3">
    <source>
        <dbReference type="EMBL" id="EXJ13906.1"/>
    </source>
</evidence>
<reference evidence="3 4" key="1">
    <citation type="submission" date="2012-11" db="EMBL/GenBank/DDBJ databases">
        <title>Genome assembly of Thiorhodococcus sp. AK35.</title>
        <authorList>
            <person name="Nupur N."/>
            <person name="Khatri I."/>
            <person name="Subramanian S."/>
            <person name="Pinnaka A."/>
        </authorList>
    </citation>
    <scope>NUCLEOTIDE SEQUENCE [LARGE SCALE GENOMIC DNA]</scope>
    <source>
        <strain evidence="3 4">AK35</strain>
    </source>
</reference>
<organism evidence="3 4">
    <name type="scientific">Imhoffiella purpurea</name>
    <dbReference type="NCBI Taxonomy" id="1249627"/>
    <lineage>
        <taxon>Bacteria</taxon>
        <taxon>Pseudomonadati</taxon>
        <taxon>Pseudomonadota</taxon>
        <taxon>Gammaproteobacteria</taxon>
        <taxon>Chromatiales</taxon>
        <taxon>Chromatiaceae</taxon>
        <taxon>Imhoffiella</taxon>
    </lineage>
</organism>
<evidence type="ECO:0000259" key="1">
    <source>
        <dbReference type="Pfam" id="PF00535"/>
    </source>
</evidence>
<keyword evidence="4" id="KW-1185">Reference proteome</keyword>
<dbReference type="Pfam" id="PF13692">
    <property type="entry name" value="Glyco_trans_1_4"/>
    <property type="match status" value="1"/>
</dbReference>
<dbReference type="InterPro" id="IPR028098">
    <property type="entry name" value="Glyco_trans_4-like_N"/>
</dbReference>
<dbReference type="InterPro" id="IPR001173">
    <property type="entry name" value="Glyco_trans_2-like"/>
</dbReference>
<proteinExistence type="predicted"/>
<dbReference type="Proteomes" id="UP000019460">
    <property type="component" value="Unassembled WGS sequence"/>
</dbReference>
<dbReference type="EMBL" id="AONC01000054">
    <property type="protein sequence ID" value="EXJ13906.1"/>
    <property type="molecule type" value="Genomic_DNA"/>
</dbReference>
<dbReference type="Gene3D" id="3.90.550.10">
    <property type="entry name" value="Spore Coat Polysaccharide Biosynthesis Protein SpsA, Chain A"/>
    <property type="match status" value="1"/>
</dbReference>
<dbReference type="PANTHER" id="PTHR12526">
    <property type="entry name" value="GLYCOSYLTRANSFERASE"/>
    <property type="match status" value="1"/>
</dbReference>
<dbReference type="PATRIC" id="fig|1249627.3.peg.3365"/>
<dbReference type="GO" id="GO:0016757">
    <property type="term" value="F:glycosyltransferase activity"/>
    <property type="evidence" value="ECO:0007669"/>
    <property type="project" value="UniProtKB-ARBA"/>
</dbReference>
<feature type="domain" description="Glycosyltransferase subfamily 4-like N-terminal" evidence="2">
    <location>
        <begin position="388"/>
        <end position="535"/>
    </location>
</feature>
<dbReference type="CDD" id="cd03801">
    <property type="entry name" value="GT4_PimA-like"/>
    <property type="match status" value="1"/>
</dbReference>
<name>W9VAI2_9GAMM</name>
<dbReference type="AlphaFoldDB" id="W9VAI2"/>